<dbReference type="PROSITE" id="PS00507">
    <property type="entry name" value="NI_HGENASE_L_1"/>
    <property type="match status" value="1"/>
</dbReference>
<evidence type="ECO:0000256" key="6">
    <source>
        <dbReference type="PIRSR" id="PIRSR601501-1"/>
    </source>
</evidence>
<comment type="cofactor">
    <cofactor evidence="6">
        <name>Fe cation</name>
        <dbReference type="ChEBI" id="CHEBI:24875"/>
    </cofactor>
</comment>
<feature type="binding site" evidence="6">
    <location>
        <position position="66"/>
    </location>
    <ligand>
        <name>Ni(2+)</name>
        <dbReference type="ChEBI" id="CHEBI:49786"/>
    </ligand>
</feature>
<name>A0A0T5X986_9BACT</name>
<sequence length="477" mass="53448">MAMTEVYKLEINPVTRIEGHGKITVMLDEAGEVKEARFHVTQYRGFEVFTKGRDFREMPVITPRICGICPVSHHLASAKACDDILGVTITPAAHKLRELMHMGQIVQSHALSFFHLSSPDILLGFDAPVKIRNVVGLAERYPELAKKGILLRKFGQEIIKTLGGKKVHPWHSIPGGVNRSLTPQERDNIAAQIPEMKSIALEAIKLIKGYLEEGKEEAKEFATVETAYMGLVRDGNLELYDGNIRIKAPRGRILDEFDPKDYLKYIGEHVEPWSYLKFPFYKSLGFPHGSYRVGPLARLNAADNIDTPQASKEYALYKQITDDGIVPYTLYYHYARLIEALYGIERIEQLLSDPEITSSDLRVTSKEMNPEGVGVIEAPRGTLIHHYWVNESGVITKVNLIVATGHNNYAMNKGVEAVAKKFIKGRDIPEGVFNRLEHVIRAYDPCLSCSTHAVGKMPLKLELMSSSGEVIKEVVRG</sequence>
<evidence type="ECO:0000256" key="4">
    <source>
        <dbReference type="ARBA" id="ARBA00022723"/>
    </source>
</evidence>
<accession>A0A0T5X986</accession>
<dbReference type="GO" id="GO:0016151">
    <property type="term" value="F:nickel cation binding"/>
    <property type="evidence" value="ECO:0007669"/>
    <property type="project" value="InterPro"/>
</dbReference>
<comment type="cofactor">
    <cofactor evidence="1 6">
        <name>Ni(2+)</name>
        <dbReference type="ChEBI" id="CHEBI:49786"/>
    </cofactor>
</comment>
<evidence type="ECO:0000313" key="8">
    <source>
        <dbReference type="EMBL" id="KRT34848.1"/>
    </source>
</evidence>
<keyword evidence="4 6" id="KW-0479">Metal-binding</keyword>
<dbReference type="RefSeq" id="WP_009200281.1">
    <property type="nucleotide sequence ID" value="NZ_ACJX03000001.1"/>
</dbReference>
<feature type="binding site" evidence="6">
    <location>
        <position position="400"/>
    </location>
    <ligand>
        <name>Mg(2+)</name>
        <dbReference type="ChEBI" id="CHEBI:18420"/>
    </ligand>
</feature>
<dbReference type="Pfam" id="PF00374">
    <property type="entry name" value="NiFeSe_Hases"/>
    <property type="match status" value="2"/>
</dbReference>
<dbReference type="InterPro" id="IPR018194">
    <property type="entry name" value="Ni-dep_hyd_lsu_Ni_BS"/>
</dbReference>
<organism evidence="8 9">
    <name type="scientific">Acetomicrobium hydrogeniformans ATCC BAA-1850</name>
    <dbReference type="NCBI Taxonomy" id="592015"/>
    <lineage>
        <taxon>Bacteria</taxon>
        <taxon>Thermotogati</taxon>
        <taxon>Synergistota</taxon>
        <taxon>Synergistia</taxon>
        <taxon>Synergistales</taxon>
        <taxon>Acetomicrobiaceae</taxon>
        <taxon>Acetomicrobium</taxon>
    </lineage>
</organism>
<dbReference type="InterPro" id="IPR001501">
    <property type="entry name" value="Ni-dep_hyd_lsu"/>
</dbReference>
<dbReference type="PANTHER" id="PTHR43600:SF2">
    <property type="entry name" value="F420-NON-REDUCING HYDROGENASE VHU SUBUNIT A"/>
    <property type="match status" value="1"/>
</dbReference>
<protein>
    <submittedName>
        <fullName evidence="8">Nickel-dependent hydrogenase</fullName>
    </submittedName>
</protein>
<keyword evidence="6" id="KW-0408">Iron</keyword>
<keyword evidence="5 7" id="KW-0560">Oxidoreductase</keyword>
<evidence type="ECO:0000256" key="3">
    <source>
        <dbReference type="ARBA" id="ARBA00022596"/>
    </source>
</evidence>
<evidence type="ECO:0000256" key="7">
    <source>
        <dbReference type="RuleBase" id="RU003896"/>
    </source>
</evidence>
<dbReference type="Gene3D" id="1.10.645.10">
    <property type="entry name" value="Cytochrome-c3 Hydrogenase, chain B"/>
    <property type="match status" value="1"/>
</dbReference>
<feature type="binding site" evidence="6">
    <location>
        <position position="452"/>
    </location>
    <ligand>
        <name>Mg(2+)</name>
        <dbReference type="ChEBI" id="CHEBI:18420"/>
    </ligand>
</feature>
<dbReference type="STRING" id="592015.HMPREF1705_04096"/>
<comment type="similarity">
    <text evidence="2 7">Belongs to the [NiFe]/[NiFeSe] hydrogenase large subunit family.</text>
</comment>
<gene>
    <name evidence="8" type="ORF">HMPREF1705_04096</name>
</gene>
<evidence type="ECO:0000256" key="2">
    <source>
        <dbReference type="ARBA" id="ARBA00009292"/>
    </source>
</evidence>
<dbReference type="PROSITE" id="PS00508">
    <property type="entry name" value="NI_HGENASE_L_2"/>
    <property type="match status" value="1"/>
</dbReference>
<evidence type="ECO:0000313" key="9">
    <source>
        <dbReference type="Proteomes" id="UP000005273"/>
    </source>
</evidence>
<dbReference type="GO" id="GO:0008901">
    <property type="term" value="F:ferredoxin hydrogenase activity"/>
    <property type="evidence" value="ECO:0007669"/>
    <property type="project" value="InterPro"/>
</dbReference>
<comment type="caution">
    <text evidence="8">The sequence shown here is derived from an EMBL/GenBank/DDBJ whole genome shotgun (WGS) entry which is preliminary data.</text>
</comment>
<dbReference type="AlphaFoldDB" id="A0A0T5X986"/>
<dbReference type="InterPro" id="IPR029014">
    <property type="entry name" value="NiFe-Hase_large"/>
</dbReference>
<dbReference type="Proteomes" id="UP000005273">
    <property type="component" value="Unassembled WGS sequence"/>
</dbReference>
<feature type="binding site" evidence="6">
    <location>
        <position position="69"/>
    </location>
    <ligand>
        <name>Fe cation</name>
        <dbReference type="ChEBI" id="CHEBI:24875"/>
    </ligand>
</feature>
<feature type="binding site" evidence="6">
    <location>
        <position position="47"/>
    </location>
    <ligand>
        <name>Mg(2+)</name>
        <dbReference type="ChEBI" id="CHEBI:18420"/>
    </ligand>
</feature>
<feature type="binding site" evidence="6">
    <location>
        <position position="69"/>
    </location>
    <ligand>
        <name>Ni(2+)</name>
        <dbReference type="ChEBI" id="CHEBI:49786"/>
    </ligand>
</feature>
<evidence type="ECO:0000256" key="1">
    <source>
        <dbReference type="ARBA" id="ARBA00001967"/>
    </source>
</evidence>
<feature type="binding site" evidence="6">
    <location>
        <position position="449"/>
    </location>
    <ligand>
        <name>Fe cation</name>
        <dbReference type="ChEBI" id="CHEBI:24875"/>
    </ligand>
</feature>
<dbReference type="PANTHER" id="PTHR43600">
    <property type="entry name" value="COENZYME F420 HYDROGENASE, SUBUNIT ALPHA"/>
    <property type="match status" value="1"/>
</dbReference>
<dbReference type="eggNOG" id="COG3259">
    <property type="taxonomic scope" value="Bacteria"/>
</dbReference>
<proteinExistence type="inferred from homology"/>
<keyword evidence="9" id="KW-1185">Reference proteome</keyword>
<evidence type="ECO:0000256" key="5">
    <source>
        <dbReference type="ARBA" id="ARBA00023002"/>
    </source>
</evidence>
<keyword evidence="3 6" id="KW-0533">Nickel</keyword>
<reference evidence="9" key="1">
    <citation type="submission" date="2012-09" db="EMBL/GenBank/DDBJ databases">
        <authorList>
            <person name="Weinstock G."/>
            <person name="Sodergren E."/>
            <person name="Clifton S."/>
            <person name="Fulton L."/>
            <person name="Fulton B."/>
            <person name="Courtney L."/>
            <person name="Fronick C."/>
            <person name="Harrison M."/>
            <person name="Strong C."/>
            <person name="Farmer C."/>
            <person name="Delehaunty K."/>
            <person name="Markovic C."/>
            <person name="Hall O."/>
            <person name="Minx P."/>
            <person name="Tomlinson C."/>
            <person name="Mitreva M."/>
            <person name="Nelson J."/>
            <person name="Hou S."/>
            <person name="Wollam A."/>
            <person name="Pepin K.H."/>
            <person name="Johnson M."/>
            <person name="Bhonagiri V."/>
            <person name="Nash W.E."/>
            <person name="Suruliraj S."/>
            <person name="Warren W."/>
            <person name="Chinwalla A."/>
            <person name="Mardis E.R."/>
            <person name="Wilson R.K."/>
        </authorList>
    </citation>
    <scope>NUCLEOTIDE SEQUENCE [LARGE SCALE GENOMIC DNA]</scope>
    <source>
        <strain evidence="9">OS1</strain>
    </source>
</reference>
<feature type="binding site" evidence="6">
    <location>
        <position position="446"/>
    </location>
    <ligand>
        <name>Ni(2+)</name>
        <dbReference type="ChEBI" id="CHEBI:49786"/>
    </ligand>
</feature>
<keyword evidence="6" id="KW-0460">Magnesium</keyword>
<dbReference type="EMBL" id="ACJX03000001">
    <property type="protein sequence ID" value="KRT34848.1"/>
    <property type="molecule type" value="Genomic_DNA"/>
</dbReference>
<dbReference type="SUPFAM" id="SSF56762">
    <property type="entry name" value="HydB/Nqo4-like"/>
    <property type="match status" value="1"/>
</dbReference>